<dbReference type="InterPro" id="IPR023115">
    <property type="entry name" value="TIF_IF2_dom3"/>
</dbReference>
<dbReference type="FunFam" id="2.40.30.10:FF:000008">
    <property type="entry name" value="Translation initiation factor IF-2"/>
    <property type="match status" value="1"/>
</dbReference>
<evidence type="ECO:0000256" key="8">
    <source>
        <dbReference type="SAM" id="MobiDB-lite"/>
    </source>
</evidence>
<dbReference type="PROSITE" id="PS51722">
    <property type="entry name" value="G_TR_2"/>
    <property type="match status" value="1"/>
</dbReference>
<dbReference type="GO" id="GO:0005737">
    <property type="term" value="C:cytoplasm"/>
    <property type="evidence" value="ECO:0007669"/>
    <property type="project" value="TreeGrafter"/>
</dbReference>
<dbReference type="InterPro" id="IPR027417">
    <property type="entry name" value="P-loop_NTPase"/>
</dbReference>
<reference evidence="10" key="1">
    <citation type="submission" date="2020-06" db="EMBL/GenBank/DDBJ databases">
        <title>Draft genome of Bugula neritina, a colonial animal packing powerful symbionts and potential medicines.</title>
        <authorList>
            <person name="Rayko M."/>
        </authorList>
    </citation>
    <scope>NUCLEOTIDE SEQUENCE [LARGE SCALE GENOMIC DNA]</scope>
    <source>
        <strain evidence="10">Kwan_BN1</strain>
    </source>
</reference>
<dbReference type="AlphaFoldDB" id="A0A7J7IS50"/>
<dbReference type="CDD" id="cd03702">
    <property type="entry name" value="IF2_mtIF2_II"/>
    <property type="match status" value="1"/>
</dbReference>
<comment type="function">
    <text evidence="6">One of the essential components for the initiation of protein synthesis. Protects formylmethionyl-tRNA from spontaneous hydrolysis and promotes its binding to the 30S ribosomal subunits. Also involved in the hydrolysis of GTP during the formation of the 70S ribosomal complex.</text>
</comment>
<dbReference type="SUPFAM" id="SSF52156">
    <property type="entry name" value="Initiation factor IF2/eIF5b, domain 3"/>
    <property type="match status" value="1"/>
</dbReference>
<evidence type="ECO:0000256" key="1">
    <source>
        <dbReference type="ARBA" id="ARBA00007733"/>
    </source>
</evidence>
<dbReference type="FunFam" id="2.40.30.10:FF:000054">
    <property type="entry name" value="Translation initiation factor IF-2"/>
    <property type="match status" value="1"/>
</dbReference>
<dbReference type="SUPFAM" id="SSF52540">
    <property type="entry name" value="P-loop containing nucleoside triphosphate hydrolases"/>
    <property type="match status" value="1"/>
</dbReference>
<dbReference type="InterPro" id="IPR053905">
    <property type="entry name" value="EF-G-like_DII"/>
</dbReference>
<dbReference type="InterPro" id="IPR015760">
    <property type="entry name" value="TIF_IF2"/>
</dbReference>
<proteinExistence type="inferred from homology"/>
<dbReference type="PANTHER" id="PTHR43381:SF20">
    <property type="entry name" value="TRANSLATION INITIATION FACTOR IF-2, MITOCHONDRIAL"/>
    <property type="match status" value="1"/>
</dbReference>
<dbReference type="Gene3D" id="3.40.50.300">
    <property type="entry name" value="P-loop containing nucleotide triphosphate hydrolases"/>
    <property type="match status" value="1"/>
</dbReference>
<dbReference type="Pfam" id="PF00009">
    <property type="entry name" value="GTP_EFTU"/>
    <property type="match status" value="1"/>
</dbReference>
<sequence>MGHVDHGKTTLLDYLRKSNVVDEEFGGITQHIGAFSVRLKHGKSITFLDTPGHAAFSAMRGRGARMTDIIVLVVAADDGVMPQTLESITHAADSNVPLIVAVNKCDRPEAEVEACVEELSQHGVLVEELGGDVMAVKISALKGTNIDALQDAIITLSELLDIKADPAGLVEARVIEAKTEPGRGRVATLLIQRGTLKAGNYLVAGTSYAKVKNIYDEHKKVLKAASPGFAVEVAGWKELPSPGQEVLQVENESKMRRVINYRKLQEQKQKQDSEWEEIKEKRKEHDRQHQQRLKLRQDAGLVRYTKHIVKKIELIEASNQPVEDFTPELLLIVKADVDGSLEAITSCLETYDCDLCTLETVSSGVGVVTENDVELARDFNGVVFAFNTKISPQVLKLADDLNVTIKQHNIIYKLIEDVKGLLNKRIPPAVNHKVVGEAVVQKLFLVTEKIDGRNMKVFVAGCKCIQGTLNRHSLFKLVRDGEVIHCDTVRTLKHFKAEVDDILEGMECGLALSNLSVEVKEGDTLLCYEEEEYQPEVIWDLPF</sequence>
<organism evidence="10 11">
    <name type="scientific">Bugula neritina</name>
    <name type="common">Brown bryozoan</name>
    <name type="synonym">Sertularia neritina</name>
    <dbReference type="NCBI Taxonomy" id="10212"/>
    <lineage>
        <taxon>Eukaryota</taxon>
        <taxon>Metazoa</taxon>
        <taxon>Spiralia</taxon>
        <taxon>Lophotrochozoa</taxon>
        <taxon>Bryozoa</taxon>
        <taxon>Gymnolaemata</taxon>
        <taxon>Cheilostomatida</taxon>
        <taxon>Flustrina</taxon>
        <taxon>Buguloidea</taxon>
        <taxon>Bugulidae</taxon>
        <taxon>Bugula</taxon>
    </lineage>
</organism>
<dbReference type="Gene3D" id="3.40.50.10050">
    <property type="entry name" value="Translation initiation factor IF- 2, domain 3"/>
    <property type="match status" value="1"/>
</dbReference>
<evidence type="ECO:0000256" key="6">
    <source>
        <dbReference type="ARBA" id="ARBA00025162"/>
    </source>
</evidence>
<dbReference type="InterPro" id="IPR000795">
    <property type="entry name" value="T_Tr_GTP-bd_dom"/>
</dbReference>
<dbReference type="InterPro" id="IPR005225">
    <property type="entry name" value="Small_GTP-bd"/>
</dbReference>
<keyword evidence="4" id="KW-0648">Protein biosynthesis</keyword>
<feature type="domain" description="Tr-type G" evidence="9">
    <location>
        <begin position="1"/>
        <end position="161"/>
    </location>
</feature>
<dbReference type="FunFam" id="3.40.50.10050:FF:000001">
    <property type="entry name" value="Translation initiation factor IF-2"/>
    <property type="match status" value="1"/>
</dbReference>
<feature type="compositionally biased region" description="Basic and acidic residues" evidence="8">
    <location>
        <begin position="270"/>
        <end position="289"/>
    </location>
</feature>
<dbReference type="InterPro" id="IPR044145">
    <property type="entry name" value="IF2_II"/>
</dbReference>
<comment type="similarity">
    <text evidence="1">Belongs to the TRAFAC class translation factor GTPase superfamily. Classic translation factor GTPase family. IF-2 subfamily.</text>
</comment>
<feature type="region of interest" description="Disordered" evidence="8">
    <location>
        <begin position="270"/>
        <end position="292"/>
    </location>
</feature>
<evidence type="ECO:0000256" key="7">
    <source>
        <dbReference type="ARBA" id="ARBA00044105"/>
    </source>
</evidence>
<dbReference type="GO" id="GO:0003743">
    <property type="term" value="F:translation initiation factor activity"/>
    <property type="evidence" value="ECO:0007669"/>
    <property type="project" value="UniProtKB-KW"/>
</dbReference>
<dbReference type="OrthoDB" id="361630at2759"/>
<keyword evidence="2" id="KW-0396">Initiation factor</keyword>
<gene>
    <name evidence="10" type="ORF">EB796_025281</name>
</gene>
<dbReference type="Pfam" id="PF22042">
    <property type="entry name" value="EF-G_D2"/>
    <property type="match status" value="1"/>
</dbReference>
<dbReference type="Proteomes" id="UP000593567">
    <property type="component" value="Unassembled WGS sequence"/>
</dbReference>
<evidence type="ECO:0000256" key="3">
    <source>
        <dbReference type="ARBA" id="ARBA00022741"/>
    </source>
</evidence>
<evidence type="ECO:0000313" key="10">
    <source>
        <dbReference type="EMBL" id="KAF6016397.1"/>
    </source>
</evidence>
<dbReference type="GO" id="GO:0005525">
    <property type="term" value="F:GTP binding"/>
    <property type="evidence" value="ECO:0007669"/>
    <property type="project" value="UniProtKB-KW"/>
</dbReference>
<dbReference type="CDD" id="cd01887">
    <property type="entry name" value="IF2_eIF5B"/>
    <property type="match status" value="1"/>
</dbReference>
<keyword evidence="5" id="KW-0342">GTP-binding</keyword>
<dbReference type="SUPFAM" id="SSF50447">
    <property type="entry name" value="Translation proteins"/>
    <property type="match status" value="2"/>
</dbReference>
<dbReference type="NCBIfam" id="TIGR00231">
    <property type="entry name" value="small_GTP"/>
    <property type="match status" value="1"/>
</dbReference>
<evidence type="ECO:0000256" key="4">
    <source>
        <dbReference type="ARBA" id="ARBA00022917"/>
    </source>
</evidence>
<dbReference type="Pfam" id="PF11987">
    <property type="entry name" value="IF-2"/>
    <property type="match status" value="1"/>
</dbReference>
<keyword evidence="11" id="KW-1185">Reference proteome</keyword>
<evidence type="ECO:0000259" key="9">
    <source>
        <dbReference type="PROSITE" id="PS51722"/>
    </source>
</evidence>
<accession>A0A7J7IS50</accession>
<dbReference type="GO" id="GO:0003924">
    <property type="term" value="F:GTPase activity"/>
    <property type="evidence" value="ECO:0007669"/>
    <property type="project" value="InterPro"/>
</dbReference>
<evidence type="ECO:0000256" key="2">
    <source>
        <dbReference type="ARBA" id="ARBA00022540"/>
    </source>
</evidence>
<dbReference type="FunFam" id="3.40.50.300:FF:000019">
    <property type="entry name" value="Translation initiation factor IF-2"/>
    <property type="match status" value="1"/>
</dbReference>
<keyword evidence="3" id="KW-0547">Nucleotide-binding</keyword>
<dbReference type="PANTHER" id="PTHR43381">
    <property type="entry name" value="TRANSLATION INITIATION FACTOR IF-2-RELATED"/>
    <property type="match status" value="1"/>
</dbReference>
<comment type="caution">
    <text evidence="10">The sequence shown here is derived from an EMBL/GenBank/DDBJ whole genome shotgun (WGS) entry which is preliminary data.</text>
</comment>
<dbReference type="EMBL" id="VXIV02003545">
    <property type="protein sequence ID" value="KAF6016397.1"/>
    <property type="molecule type" value="Genomic_DNA"/>
</dbReference>
<evidence type="ECO:0000313" key="11">
    <source>
        <dbReference type="Proteomes" id="UP000593567"/>
    </source>
</evidence>
<evidence type="ECO:0000256" key="5">
    <source>
        <dbReference type="ARBA" id="ARBA00023134"/>
    </source>
</evidence>
<name>A0A7J7IS50_BUGNE</name>
<dbReference type="InterPro" id="IPR036925">
    <property type="entry name" value="TIF_IF2_dom3_sf"/>
</dbReference>
<dbReference type="Gene3D" id="2.40.30.10">
    <property type="entry name" value="Translation factors"/>
    <property type="match status" value="2"/>
</dbReference>
<protein>
    <recommendedName>
        <fullName evidence="7">Translation initiation factor IF-2, chloroplastic</fullName>
    </recommendedName>
</protein>
<dbReference type="InterPro" id="IPR009000">
    <property type="entry name" value="Transl_B-barrel_sf"/>
</dbReference>